<dbReference type="EMBL" id="DPPF01000002">
    <property type="protein sequence ID" value="HCW92078.1"/>
    <property type="molecule type" value="Genomic_DNA"/>
</dbReference>
<dbReference type="InterPro" id="IPR000795">
    <property type="entry name" value="T_Tr_GTP-bd_dom"/>
</dbReference>
<name>A0A3D5Q8N9_FLESI</name>
<protein>
    <submittedName>
        <fullName evidence="4">Translational GTPase TypA</fullName>
    </submittedName>
</protein>
<feature type="non-terminal residue" evidence="4">
    <location>
        <position position="320"/>
    </location>
</feature>
<dbReference type="GO" id="GO:0003924">
    <property type="term" value="F:GTPase activity"/>
    <property type="evidence" value="ECO:0007669"/>
    <property type="project" value="InterPro"/>
</dbReference>
<dbReference type="Pfam" id="PF03144">
    <property type="entry name" value="GTP_EFTU_D2"/>
    <property type="match status" value="1"/>
</dbReference>
<reference evidence="4 5" key="1">
    <citation type="journal article" date="2018" name="Nat. Biotechnol.">
        <title>A standardized bacterial taxonomy based on genome phylogeny substantially revises the tree of life.</title>
        <authorList>
            <person name="Parks D.H."/>
            <person name="Chuvochina M."/>
            <person name="Waite D.W."/>
            <person name="Rinke C."/>
            <person name="Skarshewski A."/>
            <person name="Chaumeil P.A."/>
            <person name="Hugenholtz P."/>
        </authorList>
    </citation>
    <scope>NUCLEOTIDE SEQUENCE [LARGE SCALE GENOMIC DNA]</scope>
    <source>
        <strain evidence="4">UBA8672</strain>
    </source>
</reference>
<evidence type="ECO:0000313" key="5">
    <source>
        <dbReference type="Proteomes" id="UP000262325"/>
    </source>
</evidence>
<keyword evidence="1" id="KW-0342">GTP-binding</keyword>
<dbReference type="Gene3D" id="3.30.70.870">
    <property type="entry name" value="Elongation Factor G (Translational Gtpase), domain 3"/>
    <property type="match status" value="1"/>
</dbReference>
<dbReference type="SUPFAM" id="SSF54980">
    <property type="entry name" value="EF-G C-terminal domain-like"/>
    <property type="match status" value="1"/>
</dbReference>
<evidence type="ECO:0000256" key="1">
    <source>
        <dbReference type="ARBA" id="ARBA00023134"/>
    </source>
</evidence>
<dbReference type="InterPro" id="IPR047042">
    <property type="entry name" value="BipA_II"/>
</dbReference>
<dbReference type="FunFam" id="3.30.70.870:FF:000003">
    <property type="entry name" value="GTP-binding protein TypA"/>
    <property type="match status" value="1"/>
</dbReference>
<dbReference type="Gene3D" id="2.40.30.10">
    <property type="entry name" value="Translation factors"/>
    <property type="match status" value="1"/>
</dbReference>
<accession>A0A3D5Q8N9</accession>
<dbReference type="InterPro" id="IPR047043">
    <property type="entry name" value="BipA_III"/>
</dbReference>
<gene>
    <name evidence="4" type="ORF">DHM44_00175</name>
</gene>
<dbReference type="Pfam" id="PF00009">
    <property type="entry name" value="GTP_EFTU"/>
    <property type="match status" value="1"/>
</dbReference>
<dbReference type="SUPFAM" id="SSF52540">
    <property type="entry name" value="P-loop containing nucleoside triphosphate hydrolases"/>
    <property type="match status" value="1"/>
</dbReference>
<dbReference type="PANTHER" id="PTHR42908:SF8">
    <property type="entry name" value="TR-TYPE G DOMAIN-CONTAINING PROTEIN"/>
    <property type="match status" value="1"/>
</dbReference>
<dbReference type="Proteomes" id="UP000262325">
    <property type="component" value="Unassembled WGS sequence"/>
</dbReference>
<dbReference type="InterPro" id="IPR004161">
    <property type="entry name" value="EFTu-like_2"/>
</dbReference>
<dbReference type="GO" id="GO:0005829">
    <property type="term" value="C:cytosol"/>
    <property type="evidence" value="ECO:0007669"/>
    <property type="project" value="TreeGrafter"/>
</dbReference>
<keyword evidence="1" id="KW-0547">Nucleotide-binding</keyword>
<dbReference type="CDD" id="cd16263">
    <property type="entry name" value="BipA_III"/>
    <property type="match status" value="1"/>
</dbReference>
<evidence type="ECO:0000313" key="4">
    <source>
        <dbReference type="EMBL" id="HCW92078.1"/>
    </source>
</evidence>
<dbReference type="InterPro" id="IPR009000">
    <property type="entry name" value="Transl_B-barrel_sf"/>
</dbReference>
<organism evidence="4 5">
    <name type="scientific">Flexistipes sinusarabici</name>
    <dbReference type="NCBI Taxonomy" id="2352"/>
    <lineage>
        <taxon>Bacteria</taxon>
        <taxon>Pseudomonadati</taxon>
        <taxon>Deferribacterota</taxon>
        <taxon>Deferribacteres</taxon>
        <taxon>Deferribacterales</taxon>
        <taxon>Flexistipitaceae</taxon>
        <taxon>Flexistipes</taxon>
    </lineage>
</organism>
<feature type="non-terminal residue" evidence="4">
    <location>
        <position position="1"/>
    </location>
</feature>
<feature type="domain" description="Translation elongation factor EFTu-like" evidence="3">
    <location>
        <begin position="134"/>
        <end position="203"/>
    </location>
</feature>
<dbReference type="InterPro" id="IPR027417">
    <property type="entry name" value="P-loop_NTPase"/>
</dbReference>
<dbReference type="InterPro" id="IPR035647">
    <property type="entry name" value="EFG_III/V"/>
</dbReference>
<dbReference type="GO" id="GO:1990904">
    <property type="term" value="C:ribonucleoprotein complex"/>
    <property type="evidence" value="ECO:0007669"/>
    <property type="project" value="TreeGrafter"/>
</dbReference>
<evidence type="ECO:0000259" key="2">
    <source>
        <dbReference type="Pfam" id="PF00009"/>
    </source>
</evidence>
<dbReference type="CDD" id="cd03691">
    <property type="entry name" value="BipA_TypA_II"/>
    <property type="match status" value="1"/>
</dbReference>
<evidence type="ECO:0000259" key="3">
    <source>
        <dbReference type="Pfam" id="PF03144"/>
    </source>
</evidence>
<dbReference type="PANTHER" id="PTHR42908">
    <property type="entry name" value="TRANSLATION ELONGATION FACTOR-RELATED"/>
    <property type="match status" value="1"/>
</dbReference>
<comment type="caution">
    <text evidence="4">The sequence shown here is derived from an EMBL/GenBank/DDBJ whole genome shotgun (WGS) entry which is preliminary data.</text>
</comment>
<dbReference type="SUPFAM" id="SSF50447">
    <property type="entry name" value="Translation proteins"/>
    <property type="match status" value="1"/>
</dbReference>
<dbReference type="Gene3D" id="3.40.50.300">
    <property type="entry name" value="P-loop containing nucleotide triphosphate hydrolases"/>
    <property type="match status" value="1"/>
</dbReference>
<feature type="domain" description="Tr-type G" evidence="2">
    <location>
        <begin position="6"/>
        <end position="107"/>
    </location>
</feature>
<dbReference type="AlphaFoldDB" id="A0A3D5Q8N9"/>
<dbReference type="GO" id="GO:0005525">
    <property type="term" value="F:GTP binding"/>
    <property type="evidence" value="ECO:0007669"/>
    <property type="project" value="UniProtKB-KW"/>
</dbReference>
<proteinExistence type="predicted"/>
<sequence>YPYYHLADGAILLVDASEGPLPQTRFVLQKAFAAGLKMMVVVNKIDRKDARVDEVLDEIYELFFDLDANDEQIEFPVVYAVGRDGIVKNEMNEPDGNMGILLDKIVDDMPGAEYESDEILQILVSDLGYSDYLGRLAIGKIFNGTINNNEQLVCIGAGGEIKPLKVSKLQAYEGLSLKEVNRAEMGDIVLISGADEIRIGDTISKKDAPKALKRIKVDEPTVSMKFSANTSPMAGKEGSIVQASKIYERLYKETLRNVAIRLEETDDKDAFLVKGRGEFQLAILIETMRREGFELSVGRPEVIVKKDANGKVLEPVEHLL</sequence>